<comment type="caution">
    <text evidence="1">The sequence shown here is derived from an EMBL/GenBank/DDBJ whole genome shotgun (WGS) entry which is preliminary data.</text>
</comment>
<dbReference type="CDD" id="cd12913">
    <property type="entry name" value="PDC1_MCP_like"/>
    <property type="match status" value="1"/>
</dbReference>
<proteinExistence type="predicted"/>
<reference evidence="1 2" key="1">
    <citation type="submission" date="2018-10" db="EMBL/GenBank/DDBJ databases">
        <title>Aeromicrobium sp. 9W16Y-2 whole genome shotgun sequence.</title>
        <authorList>
            <person name="Li F."/>
        </authorList>
    </citation>
    <scope>NUCLEOTIDE SEQUENCE [LARGE SCALE GENOMIC DNA]</scope>
    <source>
        <strain evidence="1 2">9W16Y-2</strain>
    </source>
</reference>
<gene>
    <name evidence="1" type="ORF">D9V41_02320</name>
</gene>
<dbReference type="AlphaFoldDB" id="A0A3L8PQL9"/>
<sequence>MVSAVNTTGEHSDRGLRRAARDIITLTEPLFDALAELAEACRRDVDLTLPRPFDDEASWSAFAPAADHVLRTHVLATGVGAAVIGEESADGTASMAWWIRRDGHVSRKRHVMNPQSDSFYDVRHLRWFRVPMATGRPALFGPYVDSWGTDDITLTAAVALIVDDRRVGVVAADLDTRQYLDLAEAVLRETGVSALLDDEDRVVVSSDPSIDTGSRIASLGQAVTGRETIDELNWSLARLGGQSANRS</sequence>
<dbReference type="EMBL" id="RDBF01000001">
    <property type="protein sequence ID" value="RLV57484.1"/>
    <property type="molecule type" value="Genomic_DNA"/>
</dbReference>
<protein>
    <recommendedName>
        <fullName evidence="3">Cache domain-containing protein</fullName>
    </recommendedName>
</protein>
<dbReference type="Proteomes" id="UP000282515">
    <property type="component" value="Unassembled WGS sequence"/>
</dbReference>
<organism evidence="1 2">
    <name type="scientific">Aeromicrobium phragmitis</name>
    <dbReference type="NCBI Taxonomy" id="2478914"/>
    <lineage>
        <taxon>Bacteria</taxon>
        <taxon>Bacillati</taxon>
        <taxon>Actinomycetota</taxon>
        <taxon>Actinomycetes</taxon>
        <taxon>Propionibacteriales</taxon>
        <taxon>Nocardioidaceae</taxon>
        <taxon>Aeromicrobium</taxon>
    </lineage>
</organism>
<keyword evidence="2" id="KW-1185">Reference proteome</keyword>
<name>A0A3L8PQL9_9ACTN</name>
<dbReference type="Gene3D" id="3.30.450.20">
    <property type="entry name" value="PAS domain"/>
    <property type="match status" value="1"/>
</dbReference>
<accession>A0A3L8PQL9</accession>
<evidence type="ECO:0000313" key="1">
    <source>
        <dbReference type="EMBL" id="RLV57484.1"/>
    </source>
</evidence>
<evidence type="ECO:0000313" key="2">
    <source>
        <dbReference type="Proteomes" id="UP000282515"/>
    </source>
</evidence>
<evidence type="ECO:0008006" key="3">
    <source>
        <dbReference type="Google" id="ProtNLM"/>
    </source>
</evidence>